<keyword evidence="3" id="KW-1185">Reference proteome</keyword>
<feature type="coiled-coil region" evidence="1">
    <location>
        <begin position="196"/>
        <end position="223"/>
    </location>
</feature>
<protein>
    <recommendedName>
        <fullName evidence="4">Serine-tRNA synthetase type1 N-terminal domain-containing protein</fullName>
    </recommendedName>
</protein>
<evidence type="ECO:0000256" key="1">
    <source>
        <dbReference type="SAM" id="Coils"/>
    </source>
</evidence>
<dbReference type="OrthoDB" id="24683at2759"/>
<proteinExistence type="predicted"/>
<name>A0A3S1B420_ELYCH</name>
<evidence type="ECO:0000313" key="3">
    <source>
        <dbReference type="Proteomes" id="UP000271974"/>
    </source>
</evidence>
<organism evidence="2 3">
    <name type="scientific">Elysia chlorotica</name>
    <name type="common">Eastern emerald elysia</name>
    <name type="synonym">Sea slug</name>
    <dbReference type="NCBI Taxonomy" id="188477"/>
    <lineage>
        <taxon>Eukaryota</taxon>
        <taxon>Metazoa</taxon>
        <taxon>Spiralia</taxon>
        <taxon>Lophotrochozoa</taxon>
        <taxon>Mollusca</taxon>
        <taxon>Gastropoda</taxon>
        <taxon>Heterobranchia</taxon>
        <taxon>Euthyneura</taxon>
        <taxon>Panpulmonata</taxon>
        <taxon>Sacoglossa</taxon>
        <taxon>Placobranchoidea</taxon>
        <taxon>Plakobranchidae</taxon>
        <taxon>Elysia</taxon>
    </lineage>
</organism>
<accession>A0A3S1B420</accession>
<dbReference type="AlphaFoldDB" id="A0A3S1B420"/>
<dbReference type="SUPFAM" id="SSF46589">
    <property type="entry name" value="tRNA-binding arm"/>
    <property type="match status" value="1"/>
</dbReference>
<dbReference type="InterPro" id="IPR010978">
    <property type="entry name" value="tRNA-bd_arm"/>
</dbReference>
<evidence type="ECO:0008006" key="4">
    <source>
        <dbReference type="Google" id="ProtNLM"/>
    </source>
</evidence>
<dbReference type="Gene3D" id="1.10.287.40">
    <property type="entry name" value="Serine-tRNA synthetase, tRNA binding domain"/>
    <property type="match status" value="1"/>
</dbReference>
<gene>
    <name evidence="2" type="ORF">EGW08_012903</name>
</gene>
<dbReference type="EMBL" id="RQTK01000457">
    <property type="protein sequence ID" value="RUS79349.1"/>
    <property type="molecule type" value="Genomic_DNA"/>
</dbReference>
<sequence length="281" mass="31395">MMTRRRALSLLASFRSSNSTVNYLHKVNDNSGSWCKLKAVSAAVSSRRTFSIQTQRVSRQYAIFDTLYNDRLFKPNVGSLFKAGCYRLSSKPALSTRSDPVDVEDQPPSWLFVSPAVAGAYGAQVNVDLDLAQRLSGESLQALRENVKSRGLIVDIDGLLQNFKTLLQMQEEKAVLGSQKEKMVQQLKLLKETGSTDNSEELRNRLREKLRSIKSEIAALKSSWELEERVMLAALGLPNQLHRSTPLNDSAVLREASSSTNSTSSLSHVEIAQKFDLIKFR</sequence>
<comment type="caution">
    <text evidence="2">The sequence shown here is derived from an EMBL/GenBank/DDBJ whole genome shotgun (WGS) entry which is preliminary data.</text>
</comment>
<dbReference type="GO" id="GO:0000166">
    <property type="term" value="F:nucleotide binding"/>
    <property type="evidence" value="ECO:0007669"/>
    <property type="project" value="InterPro"/>
</dbReference>
<dbReference type="STRING" id="188477.A0A3S1B420"/>
<dbReference type="Proteomes" id="UP000271974">
    <property type="component" value="Unassembled WGS sequence"/>
</dbReference>
<evidence type="ECO:0000313" key="2">
    <source>
        <dbReference type="EMBL" id="RUS79349.1"/>
    </source>
</evidence>
<keyword evidence="1" id="KW-0175">Coiled coil</keyword>
<reference evidence="2 3" key="1">
    <citation type="submission" date="2019-01" db="EMBL/GenBank/DDBJ databases">
        <title>A draft genome assembly of the solar-powered sea slug Elysia chlorotica.</title>
        <authorList>
            <person name="Cai H."/>
            <person name="Li Q."/>
            <person name="Fang X."/>
            <person name="Li J."/>
            <person name="Curtis N.E."/>
            <person name="Altenburger A."/>
            <person name="Shibata T."/>
            <person name="Feng M."/>
            <person name="Maeda T."/>
            <person name="Schwartz J.A."/>
            <person name="Shigenobu S."/>
            <person name="Lundholm N."/>
            <person name="Nishiyama T."/>
            <person name="Yang H."/>
            <person name="Hasebe M."/>
            <person name="Li S."/>
            <person name="Pierce S.K."/>
            <person name="Wang J."/>
        </authorList>
    </citation>
    <scope>NUCLEOTIDE SEQUENCE [LARGE SCALE GENOMIC DNA]</scope>
    <source>
        <strain evidence="2">EC2010</strain>
        <tissue evidence="2">Whole organism of an adult</tissue>
    </source>
</reference>
<dbReference type="InterPro" id="IPR042103">
    <property type="entry name" value="SerRS_1_N_sf"/>
</dbReference>